<comment type="similarity">
    <text evidence="2">Belongs to the peptidase S1 family. CLIP subfamily.</text>
</comment>
<dbReference type="SMART" id="SM00020">
    <property type="entry name" value="Tryp_SPc"/>
    <property type="match status" value="1"/>
</dbReference>
<evidence type="ECO:0000313" key="8">
    <source>
        <dbReference type="Proteomes" id="UP000708208"/>
    </source>
</evidence>
<sequence>MSSLLKAGKVLVLFFYFISYVYCQPGCPGPCVSGFQCQHHGGRILGPCGSGQVCCEYGGNSGTCGHIARGNKVSNFKSPDYPTYSSGSLICKFDLELSTSSTGVRLDFLDLVMDSTPVDAKFYDMATPSCDSDMFFIKGFKDWSPDPRCGNLTGYSALVELEPGQPVLTLVFVMSSFAYKWHVRLTEITHAEIQQAGQILDNKVMLSYPPAPQRPFYPGRLSEVTQLSRNKSQSPKRVPLIGGGADATPSSVPWQASLQTIQQMPVGLCGEPKNLSIHFCGGSIIDDRTIVTAAHCFLSAAKYPHPMMDLNLMKIVVGEHNLCHVDEVPHTRSIPVASVIFHFNYLSAEIINDIALVKLANPIQFNPGVQPIALAYPGIQTTGMMPLLSGWGSIGTEENATYPPILQQTSAIEVMSEQDCMKSTVNYLKLNPHNRLSFKYKSGVSRGVCTRGIDTIIEAGFGDSGGPLAVMDKSTSRYYLYGVVSHKRPERDEKAGRSYNLNYFGKIPDYGTWILMGLVPP</sequence>
<gene>
    <name evidence="7" type="ORF">AFUS01_LOCUS21193</name>
</gene>
<dbReference type="FunFam" id="2.40.10.10:FF:000068">
    <property type="entry name" value="transmembrane protease serine 2"/>
    <property type="match status" value="1"/>
</dbReference>
<dbReference type="InterPro" id="IPR018114">
    <property type="entry name" value="TRYPSIN_HIS"/>
</dbReference>
<dbReference type="InterPro" id="IPR000859">
    <property type="entry name" value="CUB_dom"/>
</dbReference>
<dbReference type="InterPro" id="IPR001254">
    <property type="entry name" value="Trypsin_dom"/>
</dbReference>
<feature type="disulfide bond" evidence="3">
    <location>
        <begin position="64"/>
        <end position="91"/>
    </location>
</feature>
<evidence type="ECO:0000259" key="6">
    <source>
        <dbReference type="PROSITE" id="PS50240"/>
    </source>
</evidence>
<evidence type="ECO:0000256" key="2">
    <source>
        <dbReference type="ARBA" id="ARBA00024195"/>
    </source>
</evidence>
<dbReference type="PANTHER" id="PTHR24256">
    <property type="entry name" value="TRYPTASE-RELATED"/>
    <property type="match status" value="1"/>
</dbReference>
<dbReference type="Proteomes" id="UP000708208">
    <property type="component" value="Unassembled WGS sequence"/>
</dbReference>
<feature type="signal peptide" evidence="4">
    <location>
        <begin position="1"/>
        <end position="23"/>
    </location>
</feature>
<dbReference type="OrthoDB" id="10470888at2759"/>
<organism evidence="7 8">
    <name type="scientific">Allacma fusca</name>
    <dbReference type="NCBI Taxonomy" id="39272"/>
    <lineage>
        <taxon>Eukaryota</taxon>
        <taxon>Metazoa</taxon>
        <taxon>Ecdysozoa</taxon>
        <taxon>Arthropoda</taxon>
        <taxon>Hexapoda</taxon>
        <taxon>Collembola</taxon>
        <taxon>Symphypleona</taxon>
        <taxon>Sminthuridae</taxon>
        <taxon>Allacma</taxon>
    </lineage>
</organism>
<dbReference type="Pfam" id="PF00089">
    <property type="entry name" value="Trypsin"/>
    <property type="match status" value="1"/>
</dbReference>
<evidence type="ECO:0000313" key="7">
    <source>
        <dbReference type="EMBL" id="CAG7732697.1"/>
    </source>
</evidence>
<dbReference type="GO" id="GO:0006508">
    <property type="term" value="P:proteolysis"/>
    <property type="evidence" value="ECO:0007669"/>
    <property type="project" value="InterPro"/>
</dbReference>
<evidence type="ECO:0000256" key="1">
    <source>
        <dbReference type="ARBA" id="ARBA00023157"/>
    </source>
</evidence>
<name>A0A8J2KAT2_9HEXA</name>
<dbReference type="EMBL" id="CAJVCH010235865">
    <property type="protein sequence ID" value="CAG7732697.1"/>
    <property type="molecule type" value="Genomic_DNA"/>
</dbReference>
<dbReference type="CDD" id="cd00190">
    <property type="entry name" value="Tryp_SPc"/>
    <property type="match status" value="1"/>
</dbReference>
<dbReference type="AlphaFoldDB" id="A0A8J2KAT2"/>
<accession>A0A8J2KAT2</accession>
<comment type="caution">
    <text evidence="7">The sequence shown here is derived from an EMBL/GenBank/DDBJ whole genome shotgun (WGS) entry which is preliminary data.</text>
</comment>
<dbReference type="PROSITE" id="PS00134">
    <property type="entry name" value="TRYPSIN_HIS"/>
    <property type="match status" value="1"/>
</dbReference>
<feature type="domain" description="CUB" evidence="5">
    <location>
        <begin position="64"/>
        <end position="193"/>
    </location>
</feature>
<evidence type="ECO:0000256" key="4">
    <source>
        <dbReference type="SAM" id="SignalP"/>
    </source>
</evidence>
<comment type="caution">
    <text evidence="3">Lacks conserved residue(s) required for the propagation of feature annotation.</text>
</comment>
<dbReference type="InterPro" id="IPR051487">
    <property type="entry name" value="Ser/Thr_Proteases_Immune/Dev"/>
</dbReference>
<reference evidence="7" key="1">
    <citation type="submission" date="2021-06" db="EMBL/GenBank/DDBJ databases">
        <authorList>
            <person name="Hodson N. C."/>
            <person name="Mongue J. A."/>
            <person name="Jaron S. K."/>
        </authorList>
    </citation>
    <scope>NUCLEOTIDE SEQUENCE</scope>
</reference>
<protein>
    <submittedName>
        <fullName evidence="7">Uncharacterized protein</fullName>
    </submittedName>
</protein>
<feature type="domain" description="Peptidase S1" evidence="6">
    <location>
        <begin position="240"/>
        <end position="519"/>
    </location>
</feature>
<dbReference type="PROSITE" id="PS01180">
    <property type="entry name" value="CUB"/>
    <property type="match status" value="1"/>
</dbReference>
<feature type="chain" id="PRO_5035329023" evidence="4">
    <location>
        <begin position="24"/>
        <end position="521"/>
    </location>
</feature>
<evidence type="ECO:0000259" key="5">
    <source>
        <dbReference type="PROSITE" id="PS01180"/>
    </source>
</evidence>
<keyword evidence="1 3" id="KW-1015">Disulfide bond</keyword>
<keyword evidence="4" id="KW-0732">Signal</keyword>
<dbReference type="GO" id="GO:0004252">
    <property type="term" value="F:serine-type endopeptidase activity"/>
    <property type="evidence" value="ECO:0007669"/>
    <property type="project" value="InterPro"/>
</dbReference>
<proteinExistence type="inferred from homology"/>
<keyword evidence="8" id="KW-1185">Reference proteome</keyword>
<dbReference type="PROSITE" id="PS50240">
    <property type="entry name" value="TRYPSIN_DOM"/>
    <property type="match status" value="1"/>
</dbReference>
<evidence type="ECO:0000256" key="3">
    <source>
        <dbReference type="PROSITE-ProRule" id="PRU00059"/>
    </source>
</evidence>